<protein>
    <submittedName>
        <fullName evidence="1">Uncharacterized protein</fullName>
    </submittedName>
</protein>
<dbReference type="SUPFAM" id="SSF48371">
    <property type="entry name" value="ARM repeat"/>
    <property type="match status" value="1"/>
</dbReference>
<name>A0A7S2R834_9STRA</name>
<accession>A0A7S2R834</accession>
<evidence type="ECO:0000313" key="1">
    <source>
        <dbReference type="EMBL" id="CAD9663227.1"/>
    </source>
</evidence>
<dbReference type="Gene3D" id="1.25.10.10">
    <property type="entry name" value="Leucine-rich Repeat Variant"/>
    <property type="match status" value="1"/>
</dbReference>
<dbReference type="AlphaFoldDB" id="A0A7S2R834"/>
<gene>
    <name evidence="1" type="ORF">QSP1433_LOCUS584</name>
</gene>
<dbReference type="EMBL" id="HBHK01001013">
    <property type="protein sequence ID" value="CAD9663227.1"/>
    <property type="molecule type" value="Transcribed_RNA"/>
</dbReference>
<dbReference type="InterPro" id="IPR011989">
    <property type="entry name" value="ARM-like"/>
</dbReference>
<reference evidence="1" key="1">
    <citation type="submission" date="2021-01" db="EMBL/GenBank/DDBJ databases">
        <authorList>
            <person name="Corre E."/>
            <person name="Pelletier E."/>
            <person name="Niang G."/>
            <person name="Scheremetjew M."/>
            <person name="Finn R."/>
            <person name="Kale V."/>
            <person name="Holt S."/>
            <person name="Cochrane G."/>
            <person name="Meng A."/>
            <person name="Brown T."/>
            <person name="Cohen L."/>
        </authorList>
    </citation>
    <scope>NUCLEOTIDE SEQUENCE</scope>
    <source>
        <strain evidence="1">NY070348D</strain>
    </source>
</reference>
<organism evidence="1">
    <name type="scientific">Mucochytrium quahogii</name>
    <dbReference type="NCBI Taxonomy" id="96639"/>
    <lineage>
        <taxon>Eukaryota</taxon>
        <taxon>Sar</taxon>
        <taxon>Stramenopiles</taxon>
        <taxon>Bigyra</taxon>
        <taxon>Labyrinthulomycetes</taxon>
        <taxon>Thraustochytrida</taxon>
        <taxon>Thraustochytriidae</taxon>
        <taxon>Mucochytrium</taxon>
    </lineage>
</organism>
<dbReference type="InterPro" id="IPR016024">
    <property type="entry name" value="ARM-type_fold"/>
</dbReference>
<proteinExistence type="predicted"/>
<sequence length="474" mass="52384">MNNTFDMDDFMQALESTSTQSDAVDSFETCKESADSEDNHNFLVLGLDDEEETGVSDFVLDSGFEEPEPVYRSVSTMMFQDHEFDPVYRSLKVSESCPPVFPGQGLDFDFQPSLAGGCGFNQARDVLASPKSLSTPRSSEGVDIIQMTRPLSSYQPSPVYAYSHVTSGKYLVDRIFQVLDKVEIDCKKFDNNLSCIPCKVVLGNVAYVFDIYVLELLDECKDETRGNFILEIQRTSSSGSAATWADLMEQVMTDIGDICFGGVYECAPKRESAKLARSKSISNCPLLVDLEDDSDFIPFEVDADVLVKEHECMVAGACRASTSWEQRVNMAQLLATLSESKESARIFIENGAVQKIINVLQSEELVGERNAYVVALCTTLANLAVHIDDVSTTIPSDLGAHTTMHILRSGDMEDSFDLGLMREAAKALACFSKHAKSKYPLRDQVREIATRCARSEDTRLCFSAHTVLRNLGTA</sequence>